<evidence type="ECO:0000313" key="2">
    <source>
        <dbReference type="Proteomes" id="UP001595851"/>
    </source>
</evidence>
<name>A0ABV8G0W8_9ACTN</name>
<reference evidence="2" key="1">
    <citation type="journal article" date="2019" name="Int. J. Syst. Evol. Microbiol.">
        <title>The Global Catalogue of Microorganisms (GCM) 10K type strain sequencing project: providing services to taxonomists for standard genome sequencing and annotation.</title>
        <authorList>
            <consortium name="The Broad Institute Genomics Platform"/>
            <consortium name="The Broad Institute Genome Sequencing Center for Infectious Disease"/>
            <person name="Wu L."/>
            <person name="Ma J."/>
        </authorList>
    </citation>
    <scope>NUCLEOTIDE SEQUENCE [LARGE SCALE GENOMIC DNA]</scope>
    <source>
        <strain evidence="2">TBRC 1276</strain>
    </source>
</reference>
<organism evidence="1 2">
    <name type="scientific">Nonomuraea purpurea</name>
    <dbReference type="NCBI Taxonomy" id="1849276"/>
    <lineage>
        <taxon>Bacteria</taxon>
        <taxon>Bacillati</taxon>
        <taxon>Actinomycetota</taxon>
        <taxon>Actinomycetes</taxon>
        <taxon>Streptosporangiales</taxon>
        <taxon>Streptosporangiaceae</taxon>
        <taxon>Nonomuraea</taxon>
    </lineage>
</organism>
<accession>A0ABV8G0W8</accession>
<evidence type="ECO:0000313" key="1">
    <source>
        <dbReference type="EMBL" id="MFC4006645.1"/>
    </source>
</evidence>
<sequence>MTTRESEWTEEDLAWAIAYQDELAERCPACRLPLSETTAMAGGRPVHTYRADEPARCYACDAIAKAIEKAGDTQRPQALLYQARRTCSC</sequence>
<gene>
    <name evidence="1" type="ORF">ACFOY2_05395</name>
</gene>
<protein>
    <submittedName>
        <fullName evidence="1">Uncharacterized protein</fullName>
    </submittedName>
</protein>
<dbReference type="Proteomes" id="UP001595851">
    <property type="component" value="Unassembled WGS sequence"/>
</dbReference>
<proteinExistence type="predicted"/>
<dbReference type="EMBL" id="JBHSBI010000002">
    <property type="protein sequence ID" value="MFC4006645.1"/>
    <property type="molecule type" value="Genomic_DNA"/>
</dbReference>
<keyword evidence="2" id="KW-1185">Reference proteome</keyword>
<comment type="caution">
    <text evidence="1">The sequence shown here is derived from an EMBL/GenBank/DDBJ whole genome shotgun (WGS) entry which is preliminary data.</text>
</comment>
<dbReference type="RefSeq" id="WP_379526784.1">
    <property type="nucleotide sequence ID" value="NZ_JBHSBI010000002.1"/>
</dbReference>